<feature type="domain" description="G-protein coupled receptors family 1 profile" evidence="6">
    <location>
        <begin position="67"/>
        <end position="395"/>
    </location>
</feature>
<feature type="transmembrane region" description="Helical" evidence="5">
    <location>
        <begin position="88"/>
        <end position="105"/>
    </location>
</feature>
<feature type="transmembrane region" description="Helical" evidence="5">
    <location>
        <begin position="167"/>
        <end position="189"/>
    </location>
</feature>
<dbReference type="Proteomes" id="UP000276133">
    <property type="component" value="Unassembled WGS sequence"/>
</dbReference>
<dbReference type="PROSITE" id="PS50262">
    <property type="entry name" value="G_PROTEIN_RECEP_F1_2"/>
    <property type="match status" value="1"/>
</dbReference>
<evidence type="ECO:0000313" key="7">
    <source>
        <dbReference type="EMBL" id="RNA15991.1"/>
    </source>
</evidence>
<name>A0A3M7QY12_BRAPC</name>
<dbReference type="STRING" id="10195.A0A3M7QY12"/>
<feature type="transmembrane region" description="Helical" evidence="5">
    <location>
        <begin position="297"/>
        <end position="317"/>
    </location>
</feature>
<dbReference type="PRINTS" id="PR00237">
    <property type="entry name" value="GPCRRHODOPSN"/>
</dbReference>
<dbReference type="InterPro" id="IPR017452">
    <property type="entry name" value="GPCR_Rhodpsn_7TM"/>
</dbReference>
<dbReference type="EMBL" id="REGN01004836">
    <property type="protein sequence ID" value="RNA15991.1"/>
    <property type="molecule type" value="Genomic_DNA"/>
</dbReference>
<evidence type="ECO:0000256" key="5">
    <source>
        <dbReference type="SAM" id="Phobius"/>
    </source>
</evidence>
<dbReference type="Gene3D" id="1.20.1070.10">
    <property type="entry name" value="Rhodopsin 7-helix transmembrane proteins"/>
    <property type="match status" value="1"/>
</dbReference>
<dbReference type="GO" id="GO:0016020">
    <property type="term" value="C:membrane"/>
    <property type="evidence" value="ECO:0007669"/>
    <property type="project" value="UniProtKB-SubCell"/>
</dbReference>
<feature type="transmembrane region" description="Helical" evidence="5">
    <location>
        <begin position="338"/>
        <end position="363"/>
    </location>
</feature>
<feature type="transmembrane region" description="Helical" evidence="5">
    <location>
        <begin position="375"/>
        <end position="398"/>
    </location>
</feature>
<gene>
    <name evidence="7" type="ORF">BpHYR1_050983</name>
</gene>
<comment type="subcellular location">
    <subcellularLocation>
        <location evidence="1">Membrane</location>
    </subcellularLocation>
</comment>
<proteinExistence type="predicted"/>
<dbReference type="InterPro" id="IPR000276">
    <property type="entry name" value="GPCR_Rhodpsn"/>
</dbReference>
<dbReference type="PANTHER" id="PTHR46641:SF25">
    <property type="entry name" value="CNMAMIDE RECEPTOR-RELATED"/>
    <property type="match status" value="1"/>
</dbReference>
<dbReference type="InterPro" id="IPR052954">
    <property type="entry name" value="GPCR-Ligand_Int"/>
</dbReference>
<keyword evidence="7" id="KW-0675">Receptor</keyword>
<keyword evidence="4 5" id="KW-0472">Membrane</keyword>
<evidence type="ECO:0000256" key="2">
    <source>
        <dbReference type="ARBA" id="ARBA00022692"/>
    </source>
</evidence>
<evidence type="ECO:0000256" key="4">
    <source>
        <dbReference type="ARBA" id="ARBA00023136"/>
    </source>
</evidence>
<comment type="caution">
    <text evidence="7">The sequence shown here is derived from an EMBL/GenBank/DDBJ whole genome shotgun (WGS) entry which is preliminary data.</text>
</comment>
<feature type="transmembrane region" description="Helical" evidence="5">
    <location>
        <begin position="125"/>
        <end position="146"/>
    </location>
</feature>
<dbReference type="OrthoDB" id="9983318at2759"/>
<keyword evidence="2 5" id="KW-0812">Transmembrane</keyword>
<protein>
    <submittedName>
        <fullName evidence="7">FMRFamide receptor-like</fullName>
    </submittedName>
</protein>
<reference evidence="7 8" key="1">
    <citation type="journal article" date="2018" name="Sci. Rep.">
        <title>Genomic signatures of local adaptation to the degree of environmental predictability in rotifers.</title>
        <authorList>
            <person name="Franch-Gras L."/>
            <person name="Hahn C."/>
            <person name="Garcia-Roger E.M."/>
            <person name="Carmona M.J."/>
            <person name="Serra M."/>
            <person name="Gomez A."/>
        </authorList>
    </citation>
    <scope>NUCLEOTIDE SEQUENCE [LARGE SCALE GENOMIC DNA]</scope>
    <source>
        <strain evidence="7">HYR1</strain>
    </source>
</reference>
<evidence type="ECO:0000256" key="1">
    <source>
        <dbReference type="ARBA" id="ARBA00004370"/>
    </source>
</evidence>
<evidence type="ECO:0000259" key="6">
    <source>
        <dbReference type="PROSITE" id="PS50262"/>
    </source>
</evidence>
<dbReference type="AlphaFoldDB" id="A0A3M7QY12"/>
<dbReference type="SUPFAM" id="SSF81321">
    <property type="entry name" value="Family A G protein-coupled receptor-like"/>
    <property type="match status" value="2"/>
</dbReference>
<keyword evidence="3 5" id="KW-1133">Transmembrane helix</keyword>
<keyword evidence="8" id="KW-1185">Reference proteome</keyword>
<dbReference type="GO" id="GO:0004930">
    <property type="term" value="F:G protein-coupled receptor activity"/>
    <property type="evidence" value="ECO:0007669"/>
    <property type="project" value="InterPro"/>
</dbReference>
<evidence type="ECO:0000256" key="3">
    <source>
        <dbReference type="ARBA" id="ARBA00022989"/>
    </source>
</evidence>
<dbReference type="Pfam" id="PF00001">
    <property type="entry name" value="7tm_1"/>
    <property type="match status" value="2"/>
</dbReference>
<sequence length="581" mass="67645">MSILRSSYADDTLIDPQSIDLENSSSLVNFIQYYDFDHHEEKSVTQVLIKFLQQETSLVWIIFGTIGNILSLFVLLRRKMRIHSTFTYLTILAICDTLVLYFGLLRDFLVNKYNLDINGDILCKFHVFSFYFVLHMASWLLVAVNIDRLIAASFLSLSKTWCTPRTAIKVSIYLAIFLLIINSHFLYFVDSKDYAPDPLRKPRNPSTRSKFSKNNSSILELKYRASSYLWLTDPDQFSDLKTHDAKSQISLAKYAGNRTDEPVNPYVYRKCLIKPNSPVYSYFFSKIFTWIDASAQVILPFIIMLICNINIIHKVLLTKNKSNGKNLKRVRKIRGMCIMIVSVSVIFFVLEAPILLFICLIQGSYIQPTWPYIELFWTIMNLMMYTNHVINFISYCMTGTKFRRELLRLFCIDAFLKQMDDYKNMFITQNGELKKCDAKSPREKKTVVKFFKRNQELNFVTESAVKNKNNAVKPVNLTAGILNRKRYIGESATLKKNVDKDSDSELSHFVCNRNNLEKNVIDSIRADNQIVNDEEIPTTKSFSRFSFQGLSKFRRKSKKSDSERIQLDEFDIEMDEESGYF</sequence>
<accession>A0A3M7QY12</accession>
<organism evidence="7 8">
    <name type="scientific">Brachionus plicatilis</name>
    <name type="common">Marine rotifer</name>
    <name type="synonym">Brachionus muelleri</name>
    <dbReference type="NCBI Taxonomy" id="10195"/>
    <lineage>
        <taxon>Eukaryota</taxon>
        <taxon>Metazoa</taxon>
        <taxon>Spiralia</taxon>
        <taxon>Gnathifera</taxon>
        <taxon>Rotifera</taxon>
        <taxon>Eurotatoria</taxon>
        <taxon>Monogononta</taxon>
        <taxon>Pseudotrocha</taxon>
        <taxon>Ploima</taxon>
        <taxon>Brachionidae</taxon>
        <taxon>Brachionus</taxon>
    </lineage>
</organism>
<dbReference type="CDD" id="cd14978">
    <property type="entry name" value="7tmA_FMRFamide_R-like"/>
    <property type="match status" value="1"/>
</dbReference>
<feature type="transmembrane region" description="Helical" evidence="5">
    <location>
        <begin position="58"/>
        <end position="76"/>
    </location>
</feature>
<evidence type="ECO:0000313" key="8">
    <source>
        <dbReference type="Proteomes" id="UP000276133"/>
    </source>
</evidence>
<dbReference type="PANTHER" id="PTHR46641">
    <property type="entry name" value="FMRFAMIDE RECEPTOR-RELATED"/>
    <property type="match status" value="1"/>
</dbReference>